<sequence length="81" mass="8981">MSCNKCETVKEVGGFNSFPDYASHKQAVIQNDSFKSVPVLVRYGSIGGVDEDWFECMACGSVWRLVEPDPPFKGMWTKVSG</sequence>
<dbReference type="AlphaFoldDB" id="A0AAN1PSK5"/>
<reference evidence="1 2" key="1">
    <citation type="submission" date="2017-01" db="EMBL/GenBank/DDBJ databases">
        <title>Complete Genome Sequence of Vibrio vulnificus FORC_053.</title>
        <authorList>
            <consortium name="Food-borne Pathogen Omics Research Center"/>
            <person name="Chung H.Y."/>
            <person name="Na E.J."/>
            <person name="Song J.S."/>
            <person name="Kim H."/>
            <person name="Lee J.-H."/>
            <person name="Ryu S."/>
            <person name="Choi S.H."/>
        </authorList>
    </citation>
    <scope>NUCLEOTIDE SEQUENCE [LARGE SCALE GENOMIC DNA]</scope>
    <source>
        <strain evidence="1 2">FORC_053</strain>
    </source>
</reference>
<dbReference type="Proteomes" id="UP000263418">
    <property type="component" value="Chromosome 2"/>
</dbReference>
<accession>A0AAN1PSK5</accession>
<proteinExistence type="predicted"/>
<evidence type="ECO:0000313" key="1">
    <source>
        <dbReference type="EMBL" id="AXX62193.1"/>
    </source>
</evidence>
<dbReference type="RefSeq" id="WP_065091201.1">
    <property type="nucleotide sequence ID" value="NZ_CP012740.1"/>
</dbReference>
<dbReference type="EMBL" id="CP019291">
    <property type="protein sequence ID" value="AXX62193.1"/>
    <property type="molecule type" value="Genomic_DNA"/>
</dbReference>
<evidence type="ECO:0000313" key="2">
    <source>
        <dbReference type="Proteomes" id="UP000263418"/>
    </source>
</evidence>
<name>A0AAN1PSK5_VIBVL</name>
<protein>
    <submittedName>
        <fullName evidence="1">Uncharacterized protein</fullName>
    </submittedName>
</protein>
<organism evidence="1 2">
    <name type="scientific">Vibrio vulnificus</name>
    <dbReference type="NCBI Taxonomy" id="672"/>
    <lineage>
        <taxon>Bacteria</taxon>
        <taxon>Pseudomonadati</taxon>
        <taxon>Pseudomonadota</taxon>
        <taxon>Gammaproteobacteria</taxon>
        <taxon>Vibrionales</taxon>
        <taxon>Vibrionaceae</taxon>
        <taxon>Vibrio</taxon>
    </lineage>
</organism>
<gene>
    <name evidence="1" type="ORF">FORC53_3854</name>
</gene>